<gene>
    <name evidence="1" type="ORF">PbJCM13498_39480</name>
</gene>
<dbReference type="EMBL" id="BLAX01000001">
    <property type="protein sequence ID" value="GET35085.1"/>
    <property type="molecule type" value="Genomic_DNA"/>
</dbReference>
<evidence type="ECO:0000313" key="1">
    <source>
        <dbReference type="EMBL" id="GET35085.1"/>
    </source>
</evidence>
<evidence type="ECO:0000313" key="2">
    <source>
        <dbReference type="Proteomes" id="UP000391834"/>
    </source>
</evidence>
<proteinExistence type="predicted"/>
<protein>
    <submittedName>
        <fullName evidence="1">Uncharacterized protein</fullName>
    </submittedName>
</protein>
<dbReference type="AlphaFoldDB" id="A0A5M4B4K1"/>
<sequence length="92" mass="10442">MPIKIYRQKTTEEIAWICDGVWDLPNQIAGLGKWLESEAKLLQKDEYVIDIGFDIQPDSTGGGAVIDSKLMKMMADKGFDLYLSEYPNQLKD</sequence>
<accession>A0A5M4B4K1</accession>
<dbReference type="RefSeq" id="WP_025865466.1">
    <property type="nucleotide sequence ID" value="NZ_BLAX01000001.1"/>
</dbReference>
<reference evidence="1 2" key="1">
    <citation type="submission" date="2019-10" db="EMBL/GenBank/DDBJ databases">
        <title>Prolixibacter strains distinguished by the presence of nitrate reductase genes were adept at nitrate-dependent anaerobic corrosion of metallic iron and carbon steel.</title>
        <authorList>
            <person name="Iino T."/>
            <person name="Shono N."/>
            <person name="Ito K."/>
            <person name="Nakamura R."/>
            <person name="Sueoka K."/>
            <person name="Harayama S."/>
            <person name="Ohkuma M."/>
        </authorList>
    </citation>
    <scope>NUCLEOTIDE SEQUENCE [LARGE SCALE GENOMIC DNA]</scope>
    <source>
        <strain evidence="1 2">JCM 13498</strain>
    </source>
</reference>
<comment type="caution">
    <text evidence="1">The sequence shown here is derived from an EMBL/GenBank/DDBJ whole genome shotgun (WGS) entry which is preliminary data.</text>
</comment>
<name>A0A5M4B4K1_9BACT</name>
<dbReference type="OrthoDB" id="6313877at2"/>
<keyword evidence="2" id="KW-1185">Reference proteome</keyword>
<dbReference type="Proteomes" id="UP000391834">
    <property type="component" value="Unassembled WGS sequence"/>
</dbReference>
<organism evidence="1 2">
    <name type="scientific">Prolixibacter bellariivorans</name>
    <dbReference type="NCBI Taxonomy" id="314319"/>
    <lineage>
        <taxon>Bacteria</taxon>
        <taxon>Pseudomonadati</taxon>
        <taxon>Bacteroidota</taxon>
        <taxon>Bacteroidia</taxon>
        <taxon>Marinilabiliales</taxon>
        <taxon>Prolixibacteraceae</taxon>
        <taxon>Prolixibacter</taxon>
    </lineage>
</organism>